<evidence type="ECO:0000259" key="3">
    <source>
        <dbReference type="Pfam" id="PF10551"/>
    </source>
</evidence>
<proteinExistence type="inferred from homology"/>
<comment type="similarity">
    <text evidence="1">Belongs to the FHY3/FAR1 family.</text>
</comment>
<comment type="subcellular location">
    <subcellularLocation>
        <location evidence="1">Nucleus</location>
    </subcellularLocation>
</comment>
<keyword evidence="5" id="KW-1185">Reference proteome</keyword>
<dbReference type="PANTHER" id="PTHR31669">
    <property type="entry name" value="PROTEIN FAR1-RELATED SEQUENCE 10-RELATED"/>
    <property type="match status" value="1"/>
</dbReference>
<keyword evidence="1" id="KW-0539">Nucleus</keyword>
<feature type="region of interest" description="Disordered" evidence="2">
    <location>
        <begin position="1"/>
        <end position="34"/>
    </location>
</feature>
<protein>
    <recommendedName>
        <fullName evidence="1">Protein FAR1-RELATED SEQUENCE</fullName>
    </recommendedName>
</protein>
<dbReference type="InterPro" id="IPR018289">
    <property type="entry name" value="MULE_transposase_dom"/>
</dbReference>
<dbReference type="GO" id="GO:0006355">
    <property type="term" value="P:regulation of DNA-templated transcription"/>
    <property type="evidence" value="ECO:0007669"/>
    <property type="project" value="UniProtKB-UniRule"/>
</dbReference>
<keyword evidence="1" id="KW-0863">Zinc-finger</keyword>
<gene>
    <name evidence="4" type="ORF">BUALT_Bualt19G0021400</name>
</gene>
<dbReference type="GO" id="GO:0008270">
    <property type="term" value="F:zinc ion binding"/>
    <property type="evidence" value="ECO:0007669"/>
    <property type="project" value="UniProtKB-UniRule"/>
</dbReference>
<feature type="region of interest" description="Disordered" evidence="2">
    <location>
        <begin position="54"/>
        <end position="78"/>
    </location>
</feature>
<keyword evidence="1" id="KW-0862">Zinc</keyword>
<evidence type="ECO:0000313" key="4">
    <source>
        <dbReference type="EMBL" id="KAG8363426.1"/>
    </source>
</evidence>
<feature type="compositionally biased region" description="Basic and acidic residues" evidence="2">
    <location>
        <begin position="8"/>
        <end position="31"/>
    </location>
</feature>
<dbReference type="Pfam" id="PF10551">
    <property type="entry name" value="MULE"/>
    <property type="match status" value="1"/>
</dbReference>
<feature type="compositionally biased region" description="Basic and acidic residues" evidence="2">
    <location>
        <begin position="59"/>
        <end position="69"/>
    </location>
</feature>
<dbReference type="EMBL" id="WHWC01000019">
    <property type="protein sequence ID" value="KAG8363426.1"/>
    <property type="molecule type" value="Genomic_DNA"/>
</dbReference>
<name>A0AAV6W1F5_9LAMI</name>
<comment type="function">
    <text evidence="1">Putative transcription activator involved in regulating light control of development.</text>
</comment>
<dbReference type="Proteomes" id="UP000826271">
    <property type="component" value="Unassembled WGS sequence"/>
</dbReference>
<organism evidence="4 5">
    <name type="scientific">Buddleja alternifolia</name>
    <dbReference type="NCBI Taxonomy" id="168488"/>
    <lineage>
        <taxon>Eukaryota</taxon>
        <taxon>Viridiplantae</taxon>
        <taxon>Streptophyta</taxon>
        <taxon>Embryophyta</taxon>
        <taxon>Tracheophyta</taxon>
        <taxon>Spermatophyta</taxon>
        <taxon>Magnoliopsida</taxon>
        <taxon>eudicotyledons</taxon>
        <taxon>Gunneridae</taxon>
        <taxon>Pentapetalae</taxon>
        <taxon>asterids</taxon>
        <taxon>lamiids</taxon>
        <taxon>Lamiales</taxon>
        <taxon>Scrophulariaceae</taxon>
        <taxon>Buddlejeae</taxon>
        <taxon>Buddleja</taxon>
    </lineage>
</organism>
<comment type="caution">
    <text evidence="4">The sequence shown here is derived from an EMBL/GenBank/DDBJ whole genome shotgun (WGS) entry which is preliminary data.</text>
</comment>
<sequence>MAALAVDFKNHNQKESRPTKKTTQNKDRIESGMDEDIVLIDNPTSCRRLDFDNEEDVSDGLHEKNKGEEVETDGFEDGEKTINDRHAIIPKEKIPTTGMEFDNEETAYEFYNEYVSATGFSIRKFAVHKDTNDGEMIVDYMHFGDVVCFDTTYKKNKEGRKFAFFVGVNHHKQTVIFGADETAQTFMWIFGTFTRCMSGKKPETILVDQDAAMAKALAERCPTTYHRLCIWKIYRNAAIHLSSVFANFRDFSRDFSSCIYDYEEEDDFIDAWNEMLKKYNLQDNDWLERMLKIKEKWAHVCGGQTFCADMTTTQRSDSMNTVLKKMLITNMTCYNFFTTFID</sequence>
<dbReference type="GO" id="GO:0005634">
    <property type="term" value="C:nucleus"/>
    <property type="evidence" value="ECO:0007669"/>
    <property type="project" value="UniProtKB-SubCell"/>
</dbReference>
<reference evidence="4" key="1">
    <citation type="submission" date="2019-10" db="EMBL/GenBank/DDBJ databases">
        <authorList>
            <person name="Zhang R."/>
            <person name="Pan Y."/>
            <person name="Wang J."/>
            <person name="Ma R."/>
            <person name="Yu S."/>
        </authorList>
    </citation>
    <scope>NUCLEOTIDE SEQUENCE</scope>
    <source>
        <strain evidence="4">LA-IB0</strain>
        <tissue evidence="4">Leaf</tissue>
    </source>
</reference>
<evidence type="ECO:0000313" key="5">
    <source>
        <dbReference type="Proteomes" id="UP000826271"/>
    </source>
</evidence>
<evidence type="ECO:0000256" key="2">
    <source>
        <dbReference type="SAM" id="MobiDB-lite"/>
    </source>
</evidence>
<evidence type="ECO:0000256" key="1">
    <source>
        <dbReference type="RuleBase" id="RU367018"/>
    </source>
</evidence>
<dbReference type="PANTHER" id="PTHR31669:SF299">
    <property type="entry name" value="PROTEIN FAR1-RELATED SEQUENCE"/>
    <property type="match status" value="1"/>
</dbReference>
<dbReference type="InterPro" id="IPR031052">
    <property type="entry name" value="FHY3/FAR1"/>
</dbReference>
<feature type="domain" description="MULE transposase" evidence="3">
    <location>
        <begin position="146"/>
        <end position="236"/>
    </location>
</feature>
<dbReference type="AlphaFoldDB" id="A0AAV6W1F5"/>
<keyword evidence="1" id="KW-0479">Metal-binding</keyword>
<accession>A0AAV6W1F5</accession>